<dbReference type="EMBL" id="LHXT01000001">
    <property type="protein sequence ID" value="KXA98967.1"/>
    <property type="molecule type" value="Genomic_DNA"/>
</dbReference>
<dbReference type="SUPFAM" id="SSF52540">
    <property type="entry name" value="P-loop containing nucleoside triphosphate hydrolases"/>
    <property type="match status" value="2"/>
</dbReference>
<dbReference type="InterPro" id="IPR017871">
    <property type="entry name" value="ABC_transporter-like_CS"/>
</dbReference>
<keyword evidence="6" id="KW-0067">ATP-binding</keyword>
<evidence type="ECO:0000256" key="7">
    <source>
        <dbReference type="ARBA" id="ARBA00022967"/>
    </source>
</evidence>
<dbReference type="GO" id="GO:0016887">
    <property type="term" value="F:ATP hydrolysis activity"/>
    <property type="evidence" value="ECO:0007669"/>
    <property type="project" value="InterPro"/>
</dbReference>
<dbReference type="PROSITE" id="PS50893">
    <property type="entry name" value="ABC_TRANSPORTER_2"/>
    <property type="match status" value="2"/>
</dbReference>
<dbReference type="AlphaFoldDB" id="A0A656YXM0"/>
<accession>A0A656YXM0</accession>
<comment type="caution">
    <text evidence="10">The sequence shown here is derived from an EMBL/GenBank/DDBJ whole genome shotgun (WGS) entry which is preliminary data.</text>
</comment>
<dbReference type="CDD" id="cd03216">
    <property type="entry name" value="ABC_Carb_Monos_I"/>
    <property type="match status" value="1"/>
</dbReference>
<evidence type="ECO:0000256" key="5">
    <source>
        <dbReference type="ARBA" id="ARBA00022741"/>
    </source>
</evidence>
<name>A0A656YXM0_9EURY</name>
<evidence type="ECO:0000256" key="6">
    <source>
        <dbReference type="ARBA" id="ARBA00022840"/>
    </source>
</evidence>
<evidence type="ECO:0000256" key="8">
    <source>
        <dbReference type="ARBA" id="ARBA00023136"/>
    </source>
</evidence>
<keyword evidence="7" id="KW-1278">Translocase</keyword>
<dbReference type="InterPro" id="IPR003439">
    <property type="entry name" value="ABC_transporter-like_ATP-bd"/>
</dbReference>
<evidence type="ECO:0000256" key="4">
    <source>
        <dbReference type="ARBA" id="ARBA00022737"/>
    </source>
</evidence>
<dbReference type="Pfam" id="PF00005">
    <property type="entry name" value="ABC_tran"/>
    <property type="match status" value="2"/>
</dbReference>
<evidence type="ECO:0000313" key="11">
    <source>
        <dbReference type="Proteomes" id="UP000070257"/>
    </source>
</evidence>
<keyword evidence="2" id="KW-0813">Transport</keyword>
<dbReference type="SMART" id="SM00382">
    <property type="entry name" value="AAA"/>
    <property type="match status" value="1"/>
</dbReference>
<evidence type="ECO:0000256" key="2">
    <source>
        <dbReference type="ARBA" id="ARBA00022448"/>
    </source>
</evidence>
<sequence length="507" mass="56467">MKSEETAVEMKAITKRFPGVLANDSIDFDVKAGEIHALLGENGAGKTTLMNILYGLYQQDEGEVYVRGKEADINSPQDAMELGIGMVHQLFKQVQRHTIAENIALSVAPGQIDPTRKIKDKFSELAEEFGWKFDLDAKIWQLSAGERQRVEILKVIFQGANILILDEPTSVLTPQGKEDLFERLKEMREKGYAIVYITHKLNEVLEISDRVTILRKGKRVGTLNTSEATKKDLAKRMVGREVLFDLEKKPVEKGEVVLNVENLTVRGDQNEIAVNDISFQIREGEILGLAGVGGSGQRELIEALAGLRKVEKGKFLVLGEDLTDASPRKIADKGVAYVPEDRDERALIPSMTVRENLILRNYCKGPYCGRFLLNLDYIRKDAEEKVSQYDIITPSLETPAELLSGGNLQRLVLARETSGNPNLLIAAYPTHGLDVGSVENVRKLLLDQREEGAAIFLISEDLDEIMMLSDRIAVIYEGRLMGIVDVDRVEKEDLGLMMSGSSKVEVL</sequence>
<dbReference type="Proteomes" id="UP000070257">
    <property type="component" value="Unassembled WGS sequence"/>
</dbReference>
<evidence type="ECO:0000256" key="1">
    <source>
        <dbReference type="ARBA" id="ARBA00004202"/>
    </source>
</evidence>
<evidence type="ECO:0000259" key="9">
    <source>
        <dbReference type="PROSITE" id="PS50893"/>
    </source>
</evidence>
<organism evidence="10 11">
    <name type="scientific">candidate division MSBL1 archaeon SCGC-AAA259J03</name>
    <dbReference type="NCBI Taxonomy" id="1698269"/>
    <lineage>
        <taxon>Archaea</taxon>
        <taxon>Methanobacteriati</taxon>
        <taxon>Methanobacteriota</taxon>
        <taxon>candidate division MSBL1</taxon>
    </lineage>
</organism>
<keyword evidence="8" id="KW-0472">Membrane</keyword>
<feature type="domain" description="ABC transporter" evidence="9">
    <location>
        <begin position="258"/>
        <end position="502"/>
    </location>
</feature>
<proteinExistence type="predicted"/>
<dbReference type="InterPro" id="IPR027417">
    <property type="entry name" value="P-loop_NTPase"/>
</dbReference>
<dbReference type="InterPro" id="IPR003593">
    <property type="entry name" value="AAA+_ATPase"/>
</dbReference>
<dbReference type="GO" id="GO:0005524">
    <property type="term" value="F:ATP binding"/>
    <property type="evidence" value="ECO:0007669"/>
    <property type="project" value="UniProtKB-KW"/>
</dbReference>
<keyword evidence="11" id="KW-1185">Reference proteome</keyword>
<dbReference type="PROSITE" id="PS00211">
    <property type="entry name" value="ABC_TRANSPORTER_1"/>
    <property type="match status" value="2"/>
</dbReference>
<comment type="subcellular location">
    <subcellularLocation>
        <location evidence="1">Cell membrane</location>
        <topology evidence="1">Peripheral membrane protein</topology>
    </subcellularLocation>
</comment>
<dbReference type="Gene3D" id="3.40.50.300">
    <property type="entry name" value="P-loop containing nucleotide triphosphate hydrolases"/>
    <property type="match status" value="2"/>
</dbReference>
<keyword evidence="3" id="KW-1003">Cell membrane</keyword>
<dbReference type="PANTHER" id="PTHR43790">
    <property type="entry name" value="CARBOHYDRATE TRANSPORT ATP-BINDING PROTEIN MG119-RELATED"/>
    <property type="match status" value="1"/>
</dbReference>
<dbReference type="CDD" id="cd03215">
    <property type="entry name" value="ABC_Carb_Monos_II"/>
    <property type="match status" value="1"/>
</dbReference>
<evidence type="ECO:0000256" key="3">
    <source>
        <dbReference type="ARBA" id="ARBA00022475"/>
    </source>
</evidence>
<reference evidence="10 11" key="1">
    <citation type="journal article" date="2016" name="Sci. Rep.">
        <title>Metabolic traits of an uncultured archaeal lineage -MSBL1- from brine pools of the Red Sea.</title>
        <authorList>
            <person name="Mwirichia R."/>
            <person name="Alam I."/>
            <person name="Rashid M."/>
            <person name="Vinu M."/>
            <person name="Ba-Alawi W."/>
            <person name="Anthony Kamau A."/>
            <person name="Kamanda Ngugi D."/>
            <person name="Goker M."/>
            <person name="Klenk H.P."/>
            <person name="Bajic V."/>
            <person name="Stingl U."/>
        </authorList>
    </citation>
    <scope>NUCLEOTIDE SEQUENCE [LARGE SCALE GENOMIC DNA]</scope>
    <source>
        <strain evidence="10">SCGC-AAA259J03</strain>
    </source>
</reference>
<feature type="domain" description="ABC transporter" evidence="9">
    <location>
        <begin position="8"/>
        <end position="241"/>
    </location>
</feature>
<evidence type="ECO:0000313" key="10">
    <source>
        <dbReference type="EMBL" id="KXA98967.1"/>
    </source>
</evidence>
<gene>
    <name evidence="10" type="ORF">AKJ39_00205</name>
</gene>
<keyword evidence="5" id="KW-0547">Nucleotide-binding</keyword>
<dbReference type="InterPro" id="IPR050107">
    <property type="entry name" value="ABC_carbohydrate_import_ATPase"/>
</dbReference>
<dbReference type="PANTHER" id="PTHR43790:SF9">
    <property type="entry name" value="GALACTOFURANOSE TRANSPORTER ATP-BINDING PROTEIN YTFR"/>
    <property type="match status" value="1"/>
</dbReference>
<dbReference type="FunFam" id="3.40.50.300:FF:000127">
    <property type="entry name" value="Ribose import ATP-binding protein RbsA"/>
    <property type="match status" value="1"/>
</dbReference>
<keyword evidence="4" id="KW-0677">Repeat</keyword>
<protein>
    <recommendedName>
        <fullName evidence="9">ABC transporter domain-containing protein</fullName>
    </recommendedName>
</protein>
<dbReference type="GO" id="GO:0005886">
    <property type="term" value="C:plasma membrane"/>
    <property type="evidence" value="ECO:0007669"/>
    <property type="project" value="UniProtKB-SubCell"/>
</dbReference>